<evidence type="ECO:0000313" key="2">
    <source>
        <dbReference type="Proteomes" id="UP000729402"/>
    </source>
</evidence>
<protein>
    <submittedName>
        <fullName evidence="1">Uncharacterized protein</fullName>
    </submittedName>
</protein>
<dbReference type="AlphaFoldDB" id="A0A8J5UXG3"/>
<accession>A0A8J5UXG3</accession>
<dbReference type="Proteomes" id="UP000729402">
    <property type="component" value="Unassembled WGS sequence"/>
</dbReference>
<comment type="caution">
    <text evidence="1">The sequence shown here is derived from an EMBL/GenBank/DDBJ whole genome shotgun (WGS) entry which is preliminary data.</text>
</comment>
<reference evidence="1" key="2">
    <citation type="submission" date="2021-02" db="EMBL/GenBank/DDBJ databases">
        <authorList>
            <person name="Kimball J.A."/>
            <person name="Haas M.W."/>
            <person name="Macchietto M."/>
            <person name="Kono T."/>
            <person name="Duquette J."/>
            <person name="Shao M."/>
        </authorList>
    </citation>
    <scope>NUCLEOTIDE SEQUENCE</scope>
    <source>
        <tissue evidence="1">Fresh leaf tissue</tissue>
    </source>
</reference>
<evidence type="ECO:0000313" key="1">
    <source>
        <dbReference type="EMBL" id="KAG8048407.1"/>
    </source>
</evidence>
<reference evidence="1" key="1">
    <citation type="journal article" date="2021" name="bioRxiv">
        <title>Whole Genome Assembly and Annotation of Northern Wild Rice, Zizania palustris L., Supports a Whole Genome Duplication in the Zizania Genus.</title>
        <authorList>
            <person name="Haas M."/>
            <person name="Kono T."/>
            <person name="Macchietto M."/>
            <person name="Millas R."/>
            <person name="McGilp L."/>
            <person name="Shao M."/>
            <person name="Duquette J."/>
            <person name="Hirsch C.N."/>
            <person name="Kimball J."/>
        </authorList>
    </citation>
    <scope>NUCLEOTIDE SEQUENCE</scope>
    <source>
        <tissue evidence="1">Fresh leaf tissue</tissue>
    </source>
</reference>
<gene>
    <name evidence="1" type="ORF">GUJ93_ZPchr0009g1146</name>
</gene>
<dbReference type="EMBL" id="JAAALK010000289">
    <property type="protein sequence ID" value="KAG8048407.1"/>
    <property type="molecule type" value="Genomic_DNA"/>
</dbReference>
<name>A0A8J5UXG3_ZIZPA</name>
<organism evidence="1 2">
    <name type="scientific">Zizania palustris</name>
    <name type="common">Northern wild rice</name>
    <dbReference type="NCBI Taxonomy" id="103762"/>
    <lineage>
        <taxon>Eukaryota</taxon>
        <taxon>Viridiplantae</taxon>
        <taxon>Streptophyta</taxon>
        <taxon>Embryophyta</taxon>
        <taxon>Tracheophyta</taxon>
        <taxon>Spermatophyta</taxon>
        <taxon>Magnoliopsida</taxon>
        <taxon>Liliopsida</taxon>
        <taxon>Poales</taxon>
        <taxon>Poaceae</taxon>
        <taxon>BOP clade</taxon>
        <taxon>Oryzoideae</taxon>
        <taxon>Oryzeae</taxon>
        <taxon>Zizaniinae</taxon>
        <taxon>Zizania</taxon>
    </lineage>
</organism>
<proteinExistence type="predicted"/>
<keyword evidence="2" id="KW-1185">Reference proteome</keyword>
<sequence length="142" mass="15202">MRSTSVASDGLNGGRGGVLDTIGSARALKTQWICSGAGGLGKAKSGGRRGTLNGLVDDINRAVVASSTRQTMQVDKQLGIADNGVRNPDSDGRTNNVGGCTRYISKNNQVHKQYIIQVGENELVLKIILWWSIYLSIIHLSY</sequence>